<dbReference type="RefSeq" id="WP_183396336.1">
    <property type="nucleotide sequence ID" value="NZ_JACIDR010000006.1"/>
</dbReference>
<dbReference type="InterPro" id="IPR001129">
    <property type="entry name" value="Membr-assoc_MAPEG"/>
</dbReference>
<evidence type="ECO:0000256" key="2">
    <source>
        <dbReference type="ARBA" id="ARBA00022692"/>
    </source>
</evidence>
<comment type="subcellular location">
    <subcellularLocation>
        <location evidence="1">Membrane</location>
    </subcellularLocation>
</comment>
<feature type="transmembrane region" description="Helical" evidence="5">
    <location>
        <begin position="115"/>
        <end position="138"/>
    </location>
</feature>
<evidence type="ECO:0000256" key="3">
    <source>
        <dbReference type="ARBA" id="ARBA00022989"/>
    </source>
</evidence>
<comment type="caution">
    <text evidence="6">The sequence shown here is derived from an EMBL/GenBank/DDBJ whole genome shotgun (WGS) entry which is preliminary data.</text>
</comment>
<keyword evidence="3 5" id="KW-1133">Transmembrane helix</keyword>
<reference evidence="6 7" key="1">
    <citation type="submission" date="2020-08" db="EMBL/GenBank/DDBJ databases">
        <title>Genomic Encyclopedia of Type Strains, Phase IV (KMG-IV): sequencing the most valuable type-strain genomes for metagenomic binning, comparative biology and taxonomic classification.</title>
        <authorList>
            <person name="Goeker M."/>
        </authorList>
    </citation>
    <scope>NUCLEOTIDE SEQUENCE [LARGE SCALE GENOMIC DNA]</scope>
    <source>
        <strain evidence="6 7">DSM 25481</strain>
    </source>
</reference>
<gene>
    <name evidence="6" type="ORF">GGR24_003172</name>
</gene>
<sequence>MTLPAVLAPVFVQVALIFFVLFRMGFARWTAVRDGQVEVRGESPRNYGWPRKAQAAADNFQNQFELPTLFFALVPLAILTHKADLLFVLLAWVFVVLRWLHALEHMGPNRLKLRFPFYAAGALVLLVMWAVFAARILLTV</sequence>
<evidence type="ECO:0000256" key="4">
    <source>
        <dbReference type="ARBA" id="ARBA00023136"/>
    </source>
</evidence>
<evidence type="ECO:0000256" key="5">
    <source>
        <dbReference type="SAM" id="Phobius"/>
    </source>
</evidence>
<keyword evidence="7" id="KW-1185">Reference proteome</keyword>
<feature type="transmembrane region" description="Helical" evidence="5">
    <location>
        <begin position="6"/>
        <end position="26"/>
    </location>
</feature>
<dbReference type="SUPFAM" id="SSF161084">
    <property type="entry name" value="MAPEG domain-like"/>
    <property type="match status" value="1"/>
</dbReference>
<protein>
    <recommendedName>
        <fullName evidence="8">MAPEG family protein</fullName>
    </recommendedName>
</protein>
<keyword evidence="2 5" id="KW-0812">Transmembrane</keyword>
<accession>A0A7W6GG07</accession>
<keyword evidence="4 5" id="KW-0472">Membrane</keyword>
<dbReference type="Pfam" id="PF01124">
    <property type="entry name" value="MAPEG"/>
    <property type="match status" value="1"/>
</dbReference>
<evidence type="ECO:0000256" key="1">
    <source>
        <dbReference type="ARBA" id="ARBA00004370"/>
    </source>
</evidence>
<organism evidence="6 7">
    <name type="scientific">Hansschlegelia beijingensis</name>
    <dbReference type="NCBI Taxonomy" id="1133344"/>
    <lineage>
        <taxon>Bacteria</taxon>
        <taxon>Pseudomonadati</taxon>
        <taxon>Pseudomonadota</taxon>
        <taxon>Alphaproteobacteria</taxon>
        <taxon>Hyphomicrobiales</taxon>
        <taxon>Methylopilaceae</taxon>
        <taxon>Hansschlegelia</taxon>
    </lineage>
</organism>
<dbReference type="Gene3D" id="1.20.120.550">
    <property type="entry name" value="Membrane associated eicosanoid/glutathione metabolism-like domain"/>
    <property type="match status" value="1"/>
</dbReference>
<dbReference type="GO" id="GO:0016020">
    <property type="term" value="C:membrane"/>
    <property type="evidence" value="ECO:0007669"/>
    <property type="project" value="UniProtKB-SubCell"/>
</dbReference>
<dbReference type="AlphaFoldDB" id="A0A7W6GG07"/>
<evidence type="ECO:0008006" key="8">
    <source>
        <dbReference type="Google" id="ProtNLM"/>
    </source>
</evidence>
<proteinExistence type="predicted"/>
<evidence type="ECO:0000313" key="6">
    <source>
        <dbReference type="EMBL" id="MBB3974491.1"/>
    </source>
</evidence>
<dbReference type="EMBL" id="JACIDR010000006">
    <property type="protein sequence ID" value="MBB3974491.1"/>
    <property type="molecule type" value="Genomic_DNA"/>
</dbReference>
<dbReference type="InterPro" id="IPR023352">
    <property type="entry name" value="MAPEG-like_dom_sf"/>
</dbReference>
<dbReference type="Proteomes" id="UP000528964">
    <property type="component" value="Unassembled WGS sequence"/>
</dbReference>
<evidence type="ECO:0000313" key="7">
    <source>
        <dbReference type="Proteomes" id="UP000528964"/>
    </source>
</evidence>
<name>A0A7W6GG07_9HYPH</name>